<evidence type="ECO:0000256" key="2">
    <source>
        <dbReference type="ARBA" id="ARBA00004138"/>
    </source>
</evidence>
<dbReference type="GO" id="GO:0005814">
    <property type="term" value="C:centriole"/>
    <property type="evidence" value="ECO:0007669"/>
    <property type="project" value="UniProtKB-SubCell"/>
</dbReference>
<evidence type="ECO:0000256" key="4">
    <source>
        <dbReference type="ARBA" id="ARBA00022490"/>
    </source>
</evidence>
<dbReference type="SUPFAM" id="SSF48371">
    <property type="entry name" value="ARM repeat"/>
    <property type="match status" value="1"/>
</dbReference>
<reference evidence="13" key="2">
    <citation type="submission" date="2025-09" db="UniProtKB">
        <authorList>
            <consortium name="Ensembl"/>
        </authorList>
    </citation>
    <scope>IDENTIFICATION</scope>
</reference>
<feature type="domain" description="TOG" evidence="12">
    <location>
        <begin position="430"/>
        <end position="686"/>
    </location>
</feature>
<gene>
    <name evidence="13" type="primary">CEP104</name>
    <name evidence="13" type="synonym">cep104</name>
</gene>
<keyword evidence="7" id="KW-0206">Cytoskeleton</keyword>
<evidence type="ECO:0000256" key="3">
    <source>
        <dbReference type="ARBA" id="ARBA00004647"/>
    </source>
</evidence>
<keyword evidence="4" id="KW-0963">Cytoplasm</keyword>
<dbReference type="Gene3D" id="1.25.10.10">
    <property type="entry name" value="Leucine-rich Repeat Variant"/>
    <property type="match status" value="1"/>
</dbReference>
<evidence type="ECO:0000313" key="13">
    <source>
        <dbReference type="Ensembl" id="ENSSTUP00000095967.1"/>
    </source>
</evidence>
<dbReference type="InterPro" id="IPR048738">
    <property type="entry name" value="CEP104_Znf"/>
</dbReference>
<evidence type="ECO:0000313" key="14">
    <source>
        <dbReference type="Proteomes" id="UP000472277"/>
    </source>
</evidence>
<evidence type="ECO:0000256" key="7">
    <source>
        <dbReference type="ARBA" id="ARBA00023212"/>
    </source>
</evidence>
<dbReference type="PANTHER" id="PTHR13371:SF0">
    <property type="entry name" value="CENTROSOMAL PROTEIN OF 104 KDA"/>
    <property type="match status" value="1"/>
</dbReference>
<dbReference type="PANTHER" id="PTHR13371">
    <property type="entry name" value="GLYCINE-, GLUTAMATE-, THIENYLCYCLOHEXYLPIPERIDINE-BINDING PROTEIN"/>
    <property type="match status" value="1"/>
</dbReference>
<dbReference type="InterPro" id="IPR008979">
    <property type="entry name" value="Galactose-bd-like_sf"/>
</dbReference>
<comment type="subunit">
    <text evidence="10">Interacts with CCP110 and CEP97. Interacts with ARMC9, TOGARAM1, CCDC66 and CSPP1.</text>
</comment>
<keyword evidence="8" id="KW-0966">Cell projection</keyword>
<dbReference type="AlphaFoldDB" id="A0A674DIZ7"/>
<evidence type="ECO:0000256" key="9">
    <source>
        <dbReference type="ARBA" id="ARBA00059645"/>
    </source>
</evidence>
<protein>
    <recommendedName>
        <fullName evidence="11">Centrosomal protein of 104 kDa</fullName>
    </recommendedName>
</protein>
<dbReference type="Pfam" id="PF21040">
    <property type="entry name" value="CEP104-like_TOG"/>
    <property type="match status" value="1"/>
</dbReference>
<dbReference type="Proteomes" id="UP000472277">
    <property type="component" value="Chromosome 28"/>
</dbReference>
<evidence type="ECO:0000256" key="5">
    <source>
        <dbReference type="ARBA" id="ARBA00022737"/>
    </source>
</evidence>
<keyword evidence="6" id="KW-0175">Coiled coil</keyword>
<dbReference type="Ensembl" id="ENSSTUT00000103101.1">
    <property type="protein sequence ID" value="ENSSTUP00000095967.1"/>
    <property type="gene ID" value="ENSSTUG00000043200.1"/>
</dbReference>
<dbReference type="GO" id="GO:0000922">
    <property type="term" value="C:spindle pole"/>
    <property type="evidence" value="ECO:0007669"/>
    <property type="project" value="UniProtKB-SubCell"/>
</dbReference>
<dbReference type="Pfam" id="PF21038">
    <property type="entry name" value="CEP104_N"/>
    <property type="match status" value="1"/>
</dbReference>
<dbReference type="GeneTree" id="ENSGT00390000013405"/>
<dbReference type="SMART" id="SM01349">
    <property type="entry name" value="TOG"/>
    <property type="match status" value="1"/>
</dbReference>
<dbReference type="InterPro" id="IPR011989">
    <property type="entry name" value="ARM-like"/>
</dbReference>
<dbReference type="InterPro" id="IPR048739">
    <property type="entry name" value="CEP104_N"/>
</dbReference>
<evidence type="ECO:0000259" key="12">
    <source>
        <dbReference type="SMART" id="SM01349"/>
    </source>
</evidence>
<evidence type="ECO:0000256" key="6">
    <source>
        <dbReference type="ARBA" id="ARBA00023054"/>
    </source>
</evidence>
<dbReference type="InterPro" id="IPR016024">
    <property type="entry name" value="ARM-type_fold"/>
</dbReference>
<dbReference type="InterPro" id="IPR034085">
    <property type="entry name" value="TOG"/>
</dbReference>
<name>A0A674DIZ7_SALTR</name>
<evidence type="ECO:0000256" key="11">
    <source>
        <dbReference type="ARBA" id="ARBA00068547"/>
    </source>
</evidence>
<dbReference type="SUPFAM" id="SSF49785">
    <property type="entry name" value="Galactose-binding domain-like"/>
    <property type="match status" value="1"/>
</dbReference>
<sequence>MLLHQTRKRKTHATRSRMPRKIGFTLVSSSGHEDNFSAKELMVHAPTVNGWRSARFCPYPQQITLQLPERSRVRKLQLLAHQYLISGKIEFHIGDRLLEADSPGLSGHLRRLGYVSLSDNEKTGFKARELKSVHVDAIGTYLRITFHRNHVNRYNLYNQVALVAINVLGDSVNCTSVCPQPSREQLIEHYLNSSQHETALDGTYMGKCESISPLDDLAFDMYQDPEVAHIIHLLDDKKQEMVRQERYEFAKTLKQAIADLQKVGERLGRYDVEKCCAIEKEDYDTAKKKKEQMEEYRMTVYHQLEVHNLLDMGMVSGSMWLLQSFELVVTETRRRNQEPVITETVGPFPPKPVSPPQTLLRSLSLTPRSYPAVPRIDVTTLPYDERPLPALQRKGEMPQSHPEESSLPPSPLATIIPCSPGVTGEPEPLTESAQREASFPIEVYGDGLVAGAYSKTWSYREDALLAVYKKLTEVSAGTPKEKLRNMMRAAVFLVKKALKDKVSSVFQASLKLLRLLLTQLIPGQALGRAEVVHCVEQTWPNLLSRTGDSATRLRAMATAFIQDMALFKEVQALQLVPGELVKPIKSNIPSRQALSRAELLEKLLGELGTDNSGFTLDNVMKFCTGALQHSASEVRETVVLIILAMYRLHKTAILSYLPANDAATRKNVLYKNIFDGFARIDGRPVESQKGGSQQEGEKEKEEIRSLQEQLAALNEISVAYVYSELVSACVYSQCVSVGVCIFSMYFSLCIFCGEKDESFTEDGLDLHYWKHCPMLHCCDKCRQVVEIASLTEHLLGECENRARFSQCPRCSEAVPTDELTHHTQSPACNRKSQHSSSTSELLTLITAYPANLAKCLIPSLSLCKQVYSYKNPTQPKILSLLCLLLYTLIYSFIHACPLTLRGS</sequence>
<organism evidence="13 14">
    <name type="scientific">Salmo trutta</name>
    <name type="common">Brown trout</name>
    <dbReference type="NCBI Taxonomy" id="8032"/>
    <lineage>
        <taxon>Eukaryota</taxon>
        <taxon>Metazoa</taxon>
        <taxon>Chordata</taxon>
        <taxon>Craniata</taxon>
        <taxon>Vertebrata</taxon>
        <taxon>Euteleostomi</taxon>
        <taxon>Actinopterygii</taxon>
        <taxon>Neopterygii</taxon>
        <taxon>Teleostei</taxon>
        <taxon>Protacanthopterygii</taxon>
        <taxon>Salmoniformes</taxon>
        <taxon>Salmonidae</taxon>
        <taxon>Salmoninae</taxon>
        <taxon>Salmo</taxon>
    </lineage>
</organism>
<keyword evidence="5" id="KW-0677">Repeat</keyword>
<dbReference type="FunFam" id="1.25.10.10:FF:000200">
    <property type="entry name" value="Centrosomal protein of 104 kDa"/>
    <property type="match status" value="1"/>
</dbReference>
<evidence type="ECO:0000256" key="8">
    <source>
        <dbReference type="ARBA" id="ARBA00023273"/>
    </source>
</evidence>
<keyword evidence="14" id="KW-1185">Reference proteome</keyword>
<dbReference type="InterPro" id="IPR052607">
    <property type="entry name" value="CEP104-like"/>
</dbReference>
<dbReference type="Pfam" id="PF21039">
    <property type="entry name" value="CEP104_ZnF"/>
    <property type="match status" value="1"/>
</dbReference>
<evidence type="ECO:0000256" key="10">
    <source>
        <dbReference type="ARBA" id="ARBA00065345"/>
    </source>
</evidence>
<reference evidence="13" key="1">
    <citation type="submission" date="2025-08" db="UniProtKB">
        <authorList>
            <consortium name="Ensembl"/>
        </authorList>
    </citation>
    <scope>IDENTIFICATION</scope>
</reference>
<accession>A0A674DIZ7</accession>
<evidence type="ECO:0000256" key="1">
    <source>
        <dbReference type="ARBA" id="ARBA00004114"/>
    </source>
</evidence>
<comment type="subcellular location">
    <subcellularLocation>
        <location evidence="2">Cell projection</location>
        <location evidence="2">Cilium</location>
    </subcellularLocation>
    <subcellularLocation>
        <location evidence="1">Cytoplasm</location>
        <location evidence="1">Cytoskeleton</location>
        <location evidence="1">Microtubule organizing center</location>
        <location evidence="1">Centrosome</location>
        <location evidence="1">Centriole</location>
    </subcellularLocation>
    <subcellularLocation>
        <location evidence="3">Cytoplasm</location>
        <location evidence="3">Cytoskeleton</location>
        <location evidence="3">Spindle pole</location>
    </subcellularLocation>
</comment>
<dbReference type="GO" id="GO:0005929">
    <property type="term" value="C:cilium"/>
    <property type="evidence" value="ECO:0007669"/>
    <property type="project" value="UniProtKB-SubCell"/>
</dbReference>
<proteinExistence type="predicted"/>
<comment type="function">
    <text evidence="9">Required for ciliogenesis and for structural integrity at the ciliary tip.</text>
</comment>